<dbReference type="EMBL" id="JAAGLU010000033">
    <property type="protein sequence ID" value="NEC90620.1"/>
    <property type="molecule type" value="Genomic_DNA"/>
</dbReference>
<gene>
    <name evidence="2" type="ORF">G3I71_33585</name>
</gene>
<protein>
    <submittedName>
        <fullName evidence="2">Uncharacterized protein</fullName>
    </submittedName>
</protein>
<proteinExistence type="predicted"/>
<sequence>MSTEARRTSVPPRPATPPPPTGPPVTDGTGGTAENAPDTGRNGAGSDGREPGATSDAASVSGRTPGAPGTAAGPGPSGAPAAHAATPTPNTATDAAPPRFPHLRAPSREAGDPIAPPPPPSSARLPDEPPVGRTSVPPRPRPDLPPRPAHQPPVAPWRPSAVADAELEITRRLRKAPPQ</sequence>
<reference evidence="2" key="1">
    <citation type="submission" date="2020-01" db="EMBL/GenBank/DDBJ databases">
        <title>Insect and environment-associated Actinomycetes.</title>
        <authorList>
            <person name="Currrie C."/>
            <person name="Chevrette M."/>
            <person name="Carlson C."/>
            <person name="Stubbendieck R."/>
            <person name="Wendt-Pienkowski E."/>
        </authorList>
    </citation>
    <scope>NUCLEOTIDE SEQUENCE</scope>
    <source>
        <strain evidence="2">SID12501</strain>
    </source>
</reference>
<evidence type="ECO:0000313" key="2">
    <source>
        <dbReference type="EMBL" id="NEC90620.1"/>
    </source>
</evidence>
<dbReference type="AlphaFoldDB" id="A0A6B3C2W3"/>
<feature type="compositionally biased region" description="Low complexity" evidence="1">
    <location>
        <begin position="62"/>
        <end position="97"/>
    </location>
</feature>
<accession>A0A6B3C2W3</accession>
<comment type="caution">
    <text evidence="2">The sequence shown here is derived from an EMBL/GenBank/DDBJ whole genome shotgun (WGS) entry which is preliminary data.</text>
</comment>
<name>A0A6B3C2W3_9ACTN</name>
<feature type="compositionally biased region" description="Pro residues" evidence="1">
    <location>
        <begin position="11"/>
        <end position="23"/>
    </location>
</feature>
<evidence type="ECO:0000256" key="1">
    <source>
        <dbReference type="SAM" id="MobiDB-lite"/>
    </source>
</evidence>
<feature type="non-terminal residue" evidence="2">
    <location>
        <position position="179"/>
    </location>
</feature>
<organism evidence="2">
    <name type="scientific">Streptomyces sp. SID12501</name>
    <dbReference type="NCBI Taxonomy" id="2706042"/>
    <lineage>
        <taxon>Bacteria</taxon>
        <taxon>Bacillati</taxon>
        <taxon>Actinomycetota</taxon>
        <taxon>Actinomycetes</taxon>
        <taxon>Kitasatosporales</taxon>
        <taxon>Streptomycetaceae</taxon>
        <taxon>Streptomyces</taxon>
    </lineage>
</organism>
<feature type="region of interest" description="Disordered" evidence="1">
    <location>
        <begin position="1"/>
        <end position="179"/>
    </location>
</feature>
<feature type="compositionally biased region" description="Pro residues" evidence="1">
    <location>
        <begin position="137"/>
        <end position="156"/>
    </location>
</feature>